<gene>
    <name evidence="2" type="ORF">B1202_00665</name>
</gene>
<evidence type="ECO:0000256" key="1">
    <source>
        <dbReference type="SAM" id="SignalP"/>
    </source>
</evidence>
<evidence type="ECO:0000313" key="3">
    <source>
        <dbReference type="Proteomes" id="UP000191160"/>
    </source>
</evidence>
<dbReference type="Gene3D" id="2.130.10.10">
    <property type="entry name" value="YVTN repeat-like/Quinoprotein amine dehydrogenase"/>
    <property type="match status" value="1"/>
</dbReference>
<dbReference type="InterPro" id="IPR011044">
    <property type="entry name" value="Quino_amine_DH_bsu"/>
</dbReference>
<dbReference type="SUPFAM" id="SSF50969">
    <property type="entry name" value="YVTN repeat-like/Quinoprotein amine dehydrogenase"/>
    <property type="match status" value="1"/>
</dbReference>
<comment type="caution">
    <text evidence="2">The sequence shown here is derived from an EMBL/GenBank/DDBJ whole genome shotgun (WGS) entry which is preliminary data.</text>
</comment>
<dbReference type="InterPro" id="IPR015943">
    <property type="entry name" value="WD40/YVTN_repeat-like_dom_sf"/>
</dbReference>
<organism evidence="2 3">
    <name type="scientific">Acinetobacter amyesii</name>
    <dbReference type="NCBI Taxonomy" id="2942470"/>
    <lineage>
        <taxon>Bacteria</taxon>
        <taxon>Pseudomonadati</taxon>
        <taxon>Pseudomonadota</taxon>
        <taxon>Gammaproteobacteria</taxon>
        <taxon>Moraxellales</taxon>
        <taxon>Moraxellaceae</taxon>
        <taxon>Acinetobacter</taxon>
    </lineage>
</organism>
<dbReference type="Proteomes" id="UP000191160">
    <property type="component" value="Unassembled WGS sequence"/>
</dbReference>
<dbReference type="EMBL" id="MVKX01000001">
    <property type="protein sequence ID" value="OOV85199.1"/>
    <property type="molecule type" value="Genomic_DNA"/>
</dbReference>
<dbReference type="AlphaFoldDB" id="A0A1T1H5Q3"/>
<keyword evidence="1" id="KW-0732">Signal</keyword>
<dbReference type="RefSeq" id="WP_078188606.1">
    <property type="nucleotide sequence ID" value="NZ_JAMCOZ010000012.1"/>
</dbReference>
<proteinExistence type="predicted"/>
<dbReference type="PROSITE" id="PS51257">
    <property type="entry name" value="PROKAR_LIPOPROTEIN"/>
    <property type="match status" value="1"/>
</dbReference>
<accession>A0A1T1H5Q3</accession>
<reference evidence="2 3" key="1">
    <citation type="submission" date="2017-02" db="EMBL/GenBank/DDBJ databases">
        <title>Acinetobacter sp. ANC 4945, whole genome shotgun sequencing project.</title>
        <authorList>
            <person name="Radolfova-Krizova L."/>
            <person name="Al Atrouni A."/>
            <person name="Nemec A."/>
        </authorList>
    </citation>
    <scope>NUCLEOTIDE SEQUENCE [LARGE SCALE GENOMIC DNA]</scope>
    <source>
        <strain evidence="2 3">ANC 4945</strain>
    </source>
</reference>
<sequence>MKLRALAVVVALIMTGCGGGGGESGQSTAPTESTQNQGQINLANGIRLADVASELNASTFSLASWNPTAIQRSGDILYIANNQPTVEILRYDLKNKTVLSSISAANAFGNTGKAWTDISDLYIAGNRLYVSSSGSHRADIFDISGTTPVYFWSVGTGSTSGGQPFYAMTYPSAVIANDQYVFVADNLNRINVWTQETVNGKSSASLRKFSRLALPSCGSGCVPRLEIIGDQLYATTTNGHTYVYNVKNIHEALDTESLVQPDKMQNSVATVVHSATDNLLYAAQPSGKIVSYSKNNLANLTTALPSSAVDTVQQFRLAGQNAQTLPKSLDLTVYGDVIYTLSNQKIIALPLRKIKQVISDTPVSPTGLLESKATEQTRMLQDGESWATLTNTTLRNIPVNKILSASFTGSGIHLQSYSAAEVNNLKIVGKLRQSEQWVEIATLDRLTPFSTSKLNLTIDKNAGFNLVNKIGSARIEGLSNFSEVPVELFEEVKITSDSDTHVQKLNTIKAQWKLTFGTYNPESDSKWCRITPLYAREWVIMMTNFAYMISTPEFETLWFNHKAAMGHDFFGNAGRVEGTNGFFKAEDYKNIYNSILNRGQISLGVTNMGGGLGGGQVLGVDGWIYYGHYRQSGYRIVAHEFGHHWGGHNSAWAMEGWGFEAMMDNLNFYFQRQPDSLPYMDPNLNSFHTRPDSELCQGISQNILNGVASKTPWNKVDEYFKNNPLPK</sequence>
<evidence type="ECO:0000313" key="2">
    <source>
        <dbReference type="EMBL" id="OOV85199.1"/>
    </source>
</evidence>
<feature type="signal peptide" evidence="1">
    <location>
        <begin position="1"/>
        <end position="20"/>
    </location>
</feature>
<keyword evidence="3" id="KW-1185">Reference proteome</keyword>
<feature type="chain" id="PRO_5012707276" evidence="1">
    <location>
        <begin position="21"/>
        <end position="727"/>
    </location>
</feature>
<protein>
    <submittedName>
        <fullName evidence="2">Uncharacterized protein</fullName>
    </submittedName>
</protein>
<name>A0A1T1H5Q3_9GAMM</name>